<comment type="caution">
    <text evidence="8">The sequence shown here is derived from an EMBL/GenBank/DDBJ whole genome shotgun (WGS) entry which is preliminary data.</text>
</comment>
<dbReference type="InterPro" id="IPR050638">
    <property type="entry name" value="AA-Vitamin_Transporters"/>
</dbReference>
<evidence type="ECO:0000256" key="4">
    <source>
        <dbReference type="ARBA" id="ARBA00022989"/>
    </source>
</evidence>
<gene>
    <name evidence="8" type="ORF">GTK09_11975</name>
</gene>
<feature type="transmembrane region" description="Helical" evidence="6">
    <location>
        <begin position="64"/>
        <end position="85"/>
    </location>
</feature>
<feature type="transmembrane region" description="Helical" evidence="6">
    <location>
        <begin position="97"/>
        <end position="117"/>
    </location>
</feature>
<feature type="transmembrane region" description="Helical" evidence="6">
    <location>
        <begin position="211"/>
        <end position="230"/>
    </location>
</feature>
<dbReference type="Pfam" id="PF00892">
    <property type="entry name" value="EamA"/>
    <property type="match status" value="2"/>
</dbReference>
<evidence type="ECO:0000256" key="6">
    <source>
        <dbReference type="SAM" id="Phobius"/>
    </source>
</evidence>
<feature type="transmembrane region" description="Helical" evidence="6">
    <location>
        <begin position="242"/>
        <end position="264"/>
    </location>
</feature>
<dbReference type="InterPro" id="IPR000620">
    <property type="entry name" value="EamA_dom"/>
</dbReference>
<dbReference type="GO" id="GO:0016020">
    <property type="term" value="C:membrane"/>
    <property type="evidence" value="ECO:0007669"/>
    <property type="project" value="UniProtKB-SubCell"/>
</dbReference>
<feature type="domain" description="EamA" evidence="7">
    <location>
        <begin position="43"/>
        <end position="168"/>
    </location>
</feature>
<accession>A0A6N9T1D4</accession>
<evidence type="ECO:0000256" key="5">
    <source>
        <dbReference type="ARBA" id="ARBA00023136"/>
    </source>
</evidence>
<organism evidence="8 9">
    <name type="scientific">Jiella pacifica</name>
    <dbReference type="NCBI Taxonomy" id="2696469"/>
    <lineage>
        <taxon>Bacteria</taxon>
        <taxon>Pseudomonadati</taxon>
        <taxon>Pseudomonadota</taxon>
        <taxon>Alphaproteobacteria</taxon>
        <taxon>Hyphomicrobiales</taxon>
        <taxon>Aurantimonadaceae</taxon>
        <taxon>Jiella</taxon>
    </lineage>
</organism>
<feature type="transmembrane region" description="Helical" evidence="6">
    <location>
        <begin position="178"/>
        <end position="199"/>
    </location>
</feature>
<dbReference type="Proteomes" id="UP000469011">
    <property type="component" value="Unassembled WGS sequence"/>
</dbReference>
<name>A0A6N9T1D4_9HYPH</name>
<protein>
    <submittedName>
        <fullName evidence="8">EamA family transporter</fullName>
    </submittedName>
</protein>
<evidence type="ECO:0000259" key="7">
    <source>
        <dbReference type="Pfam" id="PF00892"/>
    </source>
</evidence>
<dbReference type="InterPro" id="IPR037185">
    <property type="entry name" value="EmrE-like"/>
</dbReference>
<sequence length="324" mass="34079">MAPIALERRSSFQRRSPTASPSFSQTGCGGVVQRFVSFFPTVFVLLWSTGFIGARFAMPYAEPFTFLSLRFALALLLLGAMALAARASWPNWRLGGHSMIAGSLIHGVYLGGVFFAVRHGLNAGVVALIVGLQPIITALIAAPALGETIRPRHALGLLLGLVGVALVILPKLGTGGDYHFVNVAPACLSALGISLGTIWQKRFATGVDVRTGTFFQYLGALVPTFVLAALTETMAVEWNGEVIFALVWLTLVLSIGAIFLMMMLIREGAVSKVASLMYLTPGVTAVMAYLLFGETLTPIQLGGLVLAGVGVAAAMGRAKLKGAG</sequence>
<dbReference type="PANTHER" id="PTHR32322:SF2">
    <property type="entry name" value="EAMA DOMAIN-CONTAINING PROTEIN"/>
    <property type="match status" value="1"/>
</dbReference>
<keyword evidence="4 6" id="KW-1133">Transmembrane helix</keyword>
<dbReference type="PANTHER" id="PTHR32322">
    <property type="entry name" value="INNER MEMBRANE TRANSPORTER"/>
    <property type="match status" value="1"/>
</dbReference>
<proteinExistence type="inferred from homology"/>
<evidence type="ECO:0000256" key="3">
    <source>
        <dbReference type="ARBA" id="ARBA00022692"/>
    </source>
</evidence>
<comment type="similarity">
    <text evidence="2">Belongs to the EamA transporter family.</text>
</comment>
<evidence type="ECO:0000256" key="1">
    <source>
        <dbReference type="ARBA" id="ARBA00004141"/>
    </source>
</evidence>
<evidence type="ECO:0000313" key="9">
    <source>
        <dbReference type="Proteomes" id="UP000469011"/>
    </source>
</evidence>
<feature type="transmembrane region" description="Helical" evidence="6">
    <location>
        <begin position="123"/>
        <end position="142"/>
    </location>
</feature>
<feature type="transmembrane region" description="Helical" evidence="6">
    <location>
        <begin position="154"/>
        <end position="172"/>
    </location>
</feature>
<evidence type="ECO:0000313" key="8">
    <source>
        <dbReference type="EMBL" id="NDW05144.1"/>
    </source>
</evidence>
<comment type="subcellular location">
    <subcellularLocation>
        <location evidence="1">Membrane</location>
        <topology evidence="1">Multi-pass membrane protein</topology>
    </subcellularLocation>
</comment>
<reference evidence="8 9" key="1">
    <citation type="submission" date="2020-01" db="EMBL/GenBank/DDBJ databases">
        <title>Jiella pacifica sp. nov.</title>
        <authorList>
            <person name="Xue Z."/>
            <person name="Zhu S."/>
            <person name="Chen J."/>
            <person name="Yang J."/>
        </authorList>
    </citation>
    <scope>NUCLEOTIDE SEQUENCE [LARGE SCALE GENOMIC DNA]</scope>
    <source>
        <strain evidence="8 9">40Bstr34</strain>
    </source>
</reference>
<feature type="transmembrane region" description="Helical" evidence="6">
    <location>
        <begin position="35"/>
        <end position="58"/>
    </location>
</feature>
<dbReference type="AlphaFoldDB" id="A0A6N9T1D4"/>
<evidence type="ECO:0000256" key="2">
    <source>
        <dbReference type="ARBA" id="ARBA00007362"/>
    </source>
</evidence>
<dbReference type="Gene3D" id="1.10.3730.20">
    <property type="match status" value="1"/>
</dbReference>
<keyword evidence="5 6" id="KW-0472">Membrane</keyword>
<dbReference type="SUPFAM" id="SSF103481">
    <property type="entry name" value="Multidrug resistance efflux transporter EmrE"/>
    <property type="match status" value="2"/>
</dbReference>
<dbReference type="EMBL" id="JAAAMG010000008">
    <property type="protein sequence ID" value="NDW05144.1"/>
    <property type="molecule type" value="Genomic_DNA"/>
</dbReference>
<feature type="domain" description="EamA" evidence="7">
    <location>
        <begin position="186"/>
        <end position="312"/>
    </location>
</feature>
<keyword evidence="9" id="KW-1185">Reference proteome</keyword>
<keyword evidence="3 6" id="KW-0812">Transmembrane</keyword>